<reference evidence="2" key="1">
    <citation type="submission" date="2015-01" db="EMBL/GenBank/DDBJ databases">
        <title>Flavisolibacter sp./LCS9/ whole genome sequencing.</title>
        <authorList>
            <person name="Kim M.K."/>
            <person name="Srinivasan S."/>
            <person name="Lee J.-J."/>
        </authorList>
    </citation>
    <scope>NUCLEOTIDE SEQUENCE [LARGE SCALE GENOMIC DNA]</scope>
    <source>
        <strain evidence="2">LCS9</strain>
    </source>
</reference>
<organism evidence="1 2">
    <name type="scientific">Flavisolibacter tropicus</name>
    <dbReference type="NCBI Taxonomy" id="1492898"/>
    <lineage>
        <taxon>Bacteria</taxon>
        <taxon>Pseudomonadati</taxon>
        <taxon>Bacteroidota</taxon>
        <taxon>Chitinophagia</taxon>
        <taxon>Chitinophagales</taxon>
        <taxon>Chitinophagaceae</taxon>
        <taxon>Flavisolibacter</taxon>
    </lineage>
</organism>
<dbReference type="EMBL" id="CP011390">
    <property type="protein sequence ID" value="ANE49230.1"/>
    <property type="molecule type" value="Genomic_DNA"/>
</dbReference>
<name>A0A172TQC2_9BACT</name>
<keyword evidence="2" id="KW-1185">Reference proteome</keyword>
<proteinExistence type="predicted"/>
<dbReference type="RefSeq" id="WP_066401303.1">
    <property type="nucleotide sequence ID" value="NZ_CP011390.1"/>
</dbReference>
<dbReference type="OrthoDB" id="838103at2"/>
<dbReference type="SUPFAM" id="SSF56925">
    <property type="entry name" value="OMPA-like"/>
    <property type="match status" value="1"/>
</dbReference>
<dbReference type="KEGG" id="fla:SY85_00640"/>
<dbReference type="AlphaFoldDB" id="A0A172TQC2"/>
<dbReference type="InterPro" id="IPR011250">
    <property type="entry name" value="OMP/PagP_B-barrel"/>
</dbReference>
<evidence type="ECO:0000313" key="2">
    <source>
        <dbReference type="Proteomes" id="UP000077177"/>
    </source>
</evidence>
<accession>A0A172TQC2</accession>
<evidence type="ECO:0000313" key="1">
    <source>
        <dbReference type="EMBL" id="ANE49230.1"/>
    </source>
</evidence>
<dbReference type="Gene3D" id="2.40.160.20">
    <property type="match status" value="1"/>
</dbReference>
<gene>
    <name evidence="1" type="ORF">SY85_00640</name>
</gene>
<dbReference type="Proteomes" id="UP000077177">
    <property type="component" value="Chromosome"/>
</dbReference>
<reference evidence="1 2" key="2">
    <citation type="journal article" date="2016" name="Int. J. Syst. Evol. Microbiol.">
        <title>Flavisolibacter tropicus sp. nov., isolated from tropical soil.</title>
        <authorList>
            <person name="Lee J.J."/>
            <person name="Kang M.S."/>
            <person name="Kim G.S."/>
            <person name="Lee C.S."/>
            <person name="Lim S."/>
            <person name="Lee J."/>
            <person name="Roh S.H."/>
            <person name="Kang H."/>
            <person name="Ha J.M."/>
            <person name="Bae S."/>
            <person name="Jung H.Y."/>
            <person name="Kim M.K."/>
        </authorList>
    </citation>
    <scope>NUCLEOTIDE SEQUENCE [LARGE SCALE GENOMIC DNA]</scope>
    <source>
        <strain evidence="1 2">LCS9</strain>
    </source>
</reference>
<protein>
    <submittedName>
        <fullName evidence="1">Uncharacterized protein</fullName>
    </submittedName>
</protein>
<sequence>MKKILFIVVLVITGATALAQHKVRLNLYSAYVFDDSFDEFYDANTYFSGKIKGGYQWGGGFEFLPHPYTSVEIMYLHKSSDGPISYRGGATQPKHDVTLDIKHDYILLAGNGIKPTESKKVEPYGGLMAGIVITNVDNKETGASDSNTNFAWGGRLGTNIWFSDKVGLKLQAQILAASRATGGDTYYGYWGPVYYTSYTTLWQFGLGGGLTFKLGH</sequence>